<sequence>MTLVRAGQAIALAACLLAAPLAGLPAASAADGPQEPETRFTATLVARHSGKCLDVYGSGTQDGADVIHWSCHGGANQEWRLVATDSGYYTIRAGHSGKCLDVYGSGTQDGADVIQWTCGNGANQQWELVQKDNGYFTVVARHSGKCLDVYGGSTRDGADVIQWTCWGGAANQEWKLG</sequence>
<keyword evidence="4" id="KW-1185">Reference proteome</keyword>
<dbReference type="EMBL" id="JAUSRB010000002">
    <property type="protein sequence ID" value="MDP9862660.1"/>
    <property type="molecule type" value="Genomic_DNA"/>
</dbReference>
<dbReference type="SMART" id="SM00458">
    <property type="entry name" value="RICIN"/>
    <property type="match status" value="1"/>
</dbReference>
<dbReference type="CDD" id="cd23458">
    <property type="entry name" value="beta-trefoil_Ricin_AgaB34-like"/>
    <property type="match status" value="1"/>
</dbReference>
<dbReference type="Pfam" id="PF00652">
    <property type="entry name" value="Ricin_B_lectin"/>
    <property type="match status" value="1"/>
</dbReference>
<dbReference type="Proteomes" id="UP001230426">
    <property type="component" value="Unassembled WGS sequence"/>
</dbReference>
<gene>
    <name evidence="3" type="ORF">J2S55_001926</name>
</gene>
<dbReference type="Gene3D" id="2.80.10.50">
    <property type="match status" value="3"/>
</dbReference>
<protein>
    <recommendedName>
        <fullName evidence="2">Ricin B lectin domain-containing protein</fullName>
    </recommendedName>
</protein>
<evidence type="ECO:0000256" key="1">
    <source>
        <dbReference type="SAM" id="SignalP"/>
    </source>
</evidence>
<accession>A0ABT9R2N6</accession>
<proteinExistence type="predicted"/>
<name>A0ABT9R2N6_9ACTN</name>
<evidence type="ECO:0000313" key="4">
    <source>
        <dbReference type="Proteomes" id="UP001230426"/>
    </source>
</evidence>
<evidence type="ECO:0000313" key="3">
    <source>
        <dbReference type="EMBL" id="MDP9862660.1"/>
    </source>
</evidence>
<reference evidence="3 4" key="1">
    <citation type="submission" date="2023-07" db="EMBL/GenBank/DDBJ databases">
        <title>Sequencing the genomes of 1000 actinobacteria strains.</title>
        <authorList>
            <person name="Klenk H.-P."/>
        </authorList>
    </citation>
    <scope>NUCLEOTIDE SEQUENCE [LARGE SCALE GENOMIC DNA]</scope>
    <source>
        <strain evidence="3 4">DSM 44109</strain>
    </source>
</reference>
<dbReference type="PROSITE" id="PS50231">
    <property type="entry name" value="RICIN_B_LECTIN"/>
    <property type="match status" value="1"/>
</dbReference>
<comment type="caution">
    <text evidence="3">The sequence shown here is derived from an EMBL/GenBank/DDBJ whole genome shotgun (WGS) entry which is preliminary data.</text>
</comment>
<dbReference type="RefSeq" id="WP_306858850.1">
    <property type="nucleotide sequence ID" value="NZ_JAUSRB010000002.1"/>
</dbReference>
<organism evidence="3 4">
    <name type="scientific">Streptosporangium brasiliense</name>
    <dbReference type="NCBI Taxonomy" id="47480"/>
    <lineage>
        <taxon>Bacteria</taxon>
        <taxon>Bacillati</taxon>
        <taxon>Actinomycetota</taxon>
        <taxon>Actinomycetes</taxon>
        <taxon>Streptosporangiales</taxon>
        <taxon>Streptosporangiaceae</taxon>
        <taxon>Streptosporangium</taxon>
    </lineage>
</organism>
<feature type="chain" id="PRO_5045919576" description="Ricin B lectin domain-containing protein" evidence="1">
    <location>
        <begin position="30"/>
        <end position="177"/>
    </location>
</feature>
<feature type="domain" description="Ricin B lectin" evidence="2">
    <location>
        <begin position="40"/>
        <end position="177"/>
    </location>
</feature>
<evidence type="ECO:0000259" key="2">
    <source>
        <dbReference type="SMART" id="SM00458"/>
    </source>
</evidence>
<dbReference type="SUPFAM" id="SSF50370">
    <property type="entry name" value="Ricin B-like lectins"/>
    <property type="match status" value="1"/>
</dbReference>
<dbReference type="InterPro" id="IPR035992">
    <property type="entry name" value="Ricin_B-like_lectins"/>
</dbReference>
<keyword evidence="1" id="KW-0732">Signal</keyword>
<dbReference type="InterPro" id="IPR000772">
    <property type="entry name" value="Ricin_B_lectin"/>
</dbReference>
<feature type="signal peptide" evidence="1">
    <location>
        <begin position="1"/>
        <end position="29"/>
    </location>
</feature>